<gene>
    <name evidence="7" type="ORF">INT44_002566</name>
</gene>
<dbReference type="InterPro" id="IPR051617">
    <property type="entry name" value="UNC-93-like_regulator"/>
</dbReference>
<comment type="subcellular location">
    <subcellularLocation>
        <location evidence="1">Membrane</location>
        <topology evidence="1">Multi-pass membrane protein</topology>
    </subcellularLocation>
</comment>
<dbReference type="OrthoDB" id="196103at2759"/>
<evidence type="ECO:0000313" key="7">
    <source>
        <dbReference type="EMBL" id="KAG2172551.1"/>
    </source>
</evidence>
<dbReference type="Pfam" id="PF05978">
    <property type="entry name" value="UNC-93"/>
    <property type="match status" value="1"/>
</dbReference>
<evidence type="ECO:0000313" key="8">
    <source>
        <dbReference type="Proteomes" id="UP000612746"/>
    </source>
</evidence>
<keyword evidence="4 6" id="KW-0472">Membrane</keyword>
<feature type="transmembrane region" description="Helical" evidence="6">
    <location>
        <begin position="171"/>
        <end position="191"/>
    </location>
</feature>
<feature type="compositionally biased region" description="Basic and acidic residues" evidence="5">
    <location>
        <begin position="468"/>
        <end position="484"/>
    </location>
</feature>
<evidence type="ECO:0008006" key="9">
    <source>
        <dbReference type="Google" id="ProtNLM"/>
    </source>
</evidence>
<organism evidence="7 8">
    <name type="scientific">Umbelopsis vinacea</name>
    <dbReference type="NCBI Taxonomy" id="44442"/>
    <lineage>
        <taxon>Eukaryota</taxon>
        <taxon>Fungi</taxon>
        <taxon>Fungi incertae sedis</taxon>
        <taxon>Mucoromycota</taxon>
        <taxon>Mucoromycotina</taxon>
        <taxon>Umbelopsidomycetes</taxon>
        <taxon>Umbelopsidales</taxon>
        <taxon>Umbelopsidaceae</taxon>
        <taxon>Umbelopsis</taxon>
    </lineage>
</organism>
<feature type="region of interest" description="Disordered" evidence="5">
    <location>
        <begin position="440"/>
        <end position="484"/>
    </location>
</feature>
<keyword evidence="2 6" id="KW-0812">Transmembrane</keyword>
<dbReference type="PANTHER" id="PTHR23294">
    <property type="entry name" value="ET TRANSLATION PRODUCT-RELATED"/>
    <property type="match status" value="1"/>
</dbReference>
<protein>
    <recommendedName>
        <fullName evidence="9">MFS general substrate transporter</fullName>
    </recommendedName>
</protein>
<proteinExistence type="predicted"/>
<dbReference type="GO" id="GO:0016020">
    <property type="term" value="C:membrane"/>
    <property type="evidence" value="ECO:0007669"/>
    <property type="project" value="UniProtKB-SubCell"/>
</dbReference>
<feature type="transmembrane region" description="Helical" evidence="6">
    <location>
        <begin position="300"/>
        <end position="319"/>
    </location>
</feature>
<feature type="transmembrane region" description="Helical" evidence="6">
    <location>
        <begin position="72"/>
        <end position="93"/>
    </location>
</feature>
<keyword evidence="8" id="KW-1185">Reference proteome</keyword>
<name>A0A8H7U6Z6_9FUNG</name>
<dbReference type="Proteomes" id="UP000612746">
    <property type="component" value="Unassembled WGS sequence"/>
</dbReference>
<feature type="transmembrane region" description="Helical" evidence="6">
    <location>
        <begin position="99"/>
        <end position="119"/>
    </location>
</feature>
<dbReference type="EMBL" id="JAEPRA010000023">
    <property type="protein sequence ID" value="KAG2172551.1"/>
    <property type="molecule type" value="Genomic_DNA"/>
</dbReference>
<dbReference type="Gene3D" id="1.20.1250.20">
    <property type="entry name" value="MFS general substrate transporter like domains"/>
    <property type="match status" value="1"/>
</dbReference>
<feature type="non-terminal residue" evidence="7">
    <location>
        <position position="1"/>
    </location>
</feature>
<evidence type="ECO:0000256" key="3">
    <source>
        <dbReference type="ARBA" id="ARBA00022989"/>
    </source>
</evidence>
<accession>A0A8H7U6Z6</accession>
<dbReference type="InterPro" id="IPR036259">
    <property type="entry name" value="MFS_trans_sf"/>
</dbReference>
<feature type="transmembrane region" description="Helical" evidence="6">
    <location>
        <begin position="46"/>
        <end position="65"/>
    </location>
</feature>
<comment type="caution">
    <text evidence="7">The sequence shown here is derived from an EMBL/GenBank/DDBJ whole genome shotgun (WGS) entry which is preliminary data.</text>
</comment>
<evidence type="ECO:0000256" key="1">
    <source>
        <dbReference type="ARBA" id="ARBA00004141"/>
    </source>
</evidence>
<feature type="transmembrane region" description="Helical" evidence="6">
    <location>
        <begin position="139"/>
        <end position="159"/>
    </location>
</feature>
<evidence type="ECO:0000256" key="5">
    <source>
        <dbReference type="SAM" id="MobiDB-lite"/>
    </source>
</evidence>
<feature type="compositionally biased region" description="Basic and acidic residues" evidence="5">
    <location>
        <begin position="445"/>
        <end position="457"/>
    </location>
</feature>
<feature type="transmembrane region" description="Helical" evidence="6">
    <location>
        <begin position="408"/>
        <end position="430"/>
    </location>
</feature>
<dbReference type="SUPFAM" id="SSF103473">
    <property type="entry name" value="MFS general substrate transporter"/>
    <property type="match status" value="1"/>
</dbReference>
<dbReference type="PANTHER" id="PTHR23294:SF59">
    <property type="entry name" value="UNC93-LIKE PROTEIN C922.05C"/>
    <property type="match status" value="1"/>
</dbReference>
<reference evidence="7" key="1">
    <citation type="submission" date="2020-12" db="EMBL/GenBank/DDBJ databases">
        <title>Metabolic potential, ecology and presence of endohyphal bacteria is reflected in genomic diversity of Mucoromycotina.</title>
        <authorList>
            <person name="Muszewska A."/>
            <person name="Okrasinska A."/>
            <person name="Steczkiewicz K."/>
            <person name="Drgas O."/>
            <person name="Orlowska M."/>
            <person name="Perlinska-Lenart U."/>
            <person name="Aleksandrzak-Piekarczyk T."/>
            <person name="Szatraj K."/>
            <person name="Zielenkiewicz U."/>
            <person name="Pilsyk S."/>
            <person name="Malc E."/>
            <person name="Mieczkowski P."/>
            <person name="Kruszewska J.S."/>
            <person name="Biernat P."/>
            <person name="Pawlowska J."/>
        </authorList>
    </citation>
    <scope>NUCLEOTIDE SEQUENCE</scope>
    <source>
        <strain evidence="7">WA0000051536</strain>
    </source>
</reference>
<evidence type="ECO:0000256" key="6">
    <source>
        <dbReference type="SAM" id="Phobius"/>
    </source>
</evidence>
<evidence type="ECO:0000256" key="4">
    <source>
        <dbReference type="ARBA" id="ARBA00023136"/>
    </source>
</evidence>
<dbReference type="AlphaFoldDB" id="A0A8H7U6Z6"/>
<keyword evidence="3 6" id="KW-1133">Transmembrane helix</keyword>
<dbReference type="InterPro" id="IPR010291">
    <property type="entry name" value="Ion_channel_UNC-93"/>
</dbReference>
<evidence type="ECO:0000256" key="2">
    <source>
        <dbReference type="ARBA" id="ARBA00022692"/>
    </source>
</evidence>
<sequence>MNRFMTFYSRPMTQVAMVGLVAFCLPGLYNTITGMGAAGMVDPSVAANANVALYVAGIFSSLFIAPLTFKYLGNYAMFVGGLTYPLYMGSLWAYGHIESRGFCIAAGALLGVGAQMFWICQGSIMISYPVEADKGKAIALFWVIFNLGGFLGSIISFAINFNSTAGKVSDATYIAFTILMIVGACIALIMLPRHKIVRKDGSRVALVHKDRKITVKSLFVEALDIFKAGFANPKLLALIPFFYSSNFVYSYQFDAVNGALFNVRTRGLNGALYWGSQMLGSVLFSCLLDWKKYSRRTRAIAALTVLFVFFNAVWIGALFSQLQYGVYTTGLPAEDRLDLTSGPHYGAELTLYICFGLADSMWQTFIYWVIGTLSNEPATLGVYTGFFKAFQNAGAASGWKVDASHVPYLHFLIACWVLILISFPGAYWVAFTTKETSGYSEEIEQDQHDRIEQDKLGGDAATTSEAAKVTDEDTKSSDVKEIEH</sequence>